<gene>
    <name evidence="1" type="ORF">GXM_03506</name>
</gene>
<evidence type="ECO:0000313" key="2">
    <source>
        <dbReference type="Proteomes" id="UP000326678"/>
    </source>
</evidence>
<sequence>MREFRCLAEYGIESSANLLNTEWGVGSGEWGVFKCCFPTQHF</sequence>
<dbReference type="AlphaFoldDB" id="A0A5P8W190"/>
<protein>
    <submittedName>
        <fullName evidence="1">Uncharacterized protein</fullName>
    </submittedName>
</protein>
<evidence type="ECO:0000313" key="1">
    <source>
        <dbReference type="EMBL" id="QFS46026.1"/>
    </source>
</evidence>
<dbReference type="KEGG" id="nsh:GXM_03506"/>
<name>A0A5P8W190_9NOSO</name>
<proteinExistence type="predicted"/>
<accession>A0A5P8W190</accession>
<reference evidence="1 2" key="1">
    <citation type="submission" date="2019-10" db="EMBL/GenBank/DDBJ databases">
        <title>Genomic and transcriptomic insights into the perfect genentic adaptation of a filamentous nitrogen-fixing cyanobacterium to rice fields.</title>
        <authorList>
            <person name="Chen Z."/>
        </authorList>
    </citation>
    <scope>NUCLEOTIDE SEQUENCE [LARGE SCALE GENOMIC DNA]</scope>
    <source>
        <strain evidence="1">CCNUC1</strain>
    </source>
</reference>
<dbReference type="EMBL" id="CP045226">
    <property type="protein sequence ID" value="QFS46026.1"/>
    <property type="molecule type" value="Genomic_DNA"/>
</dbReference>
<dbReference type="Proteomes" id="UP000326678">
    <property type="component" value="Chromosome Gxm1"/>
</dbReference>
<keyword evidence="2" id="KW-1185">Reference proteome</keyword>
<organism evidence="1 2">
    <name type="scientific">Nostoc sphaeroides CCNUC1</name>
    <dbReference type="NCBI Taxonomy" id="2653204"/>
    <lineage>
        <taxon>Bacteria</taxon>
        <taxon>Bacillati</taxon>
        <taxon>Cyanobacteriota</taxon>
        <taxon>Cyanophyceae</taxon>
        <taxon>Nostocales</taxon>
        <taxon>Nostocaceae</taxon>
        <taxon>Nostoc</taxon>
    </lineage>
</organism>